<evidence type="ECO:0000259" key="5">
    <source>
        <dbReference type="PROSITE" id="PS50931"/>
    </source>
</evidence>
<sequence>MKDFNDFYYFAQVVRYGGFAAAARETGLQKSLLSRRVRLLEDRLDTLLIQRSSRHFSITEAGRSFYERCVAVLEEADAAEQSITRLHAEPCGAVRLSCPVALLNFQFGALLAKFIMRYPSVTLHLDSTNRRVDVLEERLDFAIRVRFPPLQSENLIMRVLDTSTQCLVAAPSLVASPLDSPADLSALPSLDFHTGPTRHAWFLEGPEGKTSTSFHEPRLATDDLAVLREAALAGAGVVQLPTMMVWRDVNEGRLTQILPGWAPRAGIVHAIFPTRRGLTPTARTLIDFLAAECSTQRQNAANVISI</sequence>
<dbReference type="PROSITE" id="PS50931">
    <property type="entry name" value="HTH_LYSR"/>
    <property type="match status" value="1"/>
</dbReference>
<feature type="domain" description="HTH lysR-type" evidence="5">
    <location>
        <begin position="1"/>
        <end position="59"/>
    </location>
</feature>
<dbReference type="SUPFAM" id="SSF46785">
    <property type="entry name" value="Winged helix' DNA-binding domain"/>
    <property type="match status" value="1"/>
</dbReference>
<dbReference type="PANTHER" id="PTHR30537:SF31">
    <property type="entry name" value="TRANSCRIPTIONAL REGULATOR, LYSR FAMILY"/>
    <property type="match status" value="1"/>
</dbReference>
<dbReference type="GO" id="GO:0003700">
    <property type="term" value="F:DNA-binding transcription factor activity"/>
    <property type="evidence" value="ECO:0007669"/>
    <property type="project" value="InterPro"/>
</dbReference>
<dbReference type="InterPro" id="IPR058163">
    <property type="entry name" value="LysR-type_TF_proteobact-type"/>
</dbReference>
<dbReference type="InterPro" id="IPR036388">
    <property type="entry name" value="WH-like_DNA-bd_sf"/>
</dbReference>
<comment type="similarity">
    <text evidence="1">Belongs to the LysR transcriptional regulatory family.</text>
</comment>
<dbReference type="eggNOG" id="COG0583">
    <property type="taxonomic scope" value="Bacteria"/>
</dbReference>
<dbReference type="STRING" id="153496.A0U89_04710"/>
<dbReference type="Pfam" id="PF03466">
    <property type="entry name" value="LysR_substrate"/>
    <property type="match status" value="1"/>
</dbReference>
<dbReference type="EMBL" id="CP014674">
    <property type="protein sequence ID" value="AOX16540.1"/>
    <property type="molecule type" value="Genomic_DNA"/>
</dbReference>
<protein>
    <submittedName>
        <fullName evidence="6">LysR family transcriptional regulator</fullName>
    </submittedName>
</protein>
<dbReference type="Gene3D" id="3.40.190.290">
    <property type="match status" value="1"/>
</dbReference>
<gene>
    <name evidence="6" type="ORF">A0U89_04710</name>
</gene>
<dbReference type="InterPro" id="IPR036390">
    <property type="entry name" value="WH_DNA-bd_sf"/>
</dbReference>
<evidence type="ECO:0000256" key="3">
    <source>
        <dbReference type="ARBA" id="ARBA00023125"/>
    </source>
</evidence>
<dbReference type="Proteomes" id="UP000179145">
    <property type="component" value="Chromosome"/>
</dbReference>
<dbReference type="AlphaFoldDB" id="A0A1D8USC8"/>
<dbReference type="CDD" id="cd08473">
    <property type="entry name" value="PBP2_CrgA_like_4"/>
    <property type="match status" value="1"/>
</dbReference>
<keyword evidence="3" id="KW-0238">DNA-binding</keyword>
<evidence type="ECO:0000256" key="4">
    <source>
        <dbReference type="ARBA" id="ARBA00023163"/>
    </source>
</evidence>
<reference evidence="6 7" key="1">
    <citation type="journal article" date="2016" name="Microb. Cell Fact.">
        <title>Dissection of exopolysaccharide biosynthesis in Kozakia baliensis.</title>
        <authorList>
            <person name="Brandt J.U."/>
            <person name="Jakob F."/>
            <person name="Behr J."/>
            <person name="Geissler A.J."/>
            <person name="Vogel R.F."/>
        </authorList>
    </citation>
    <scope>NUCLEOTIDE SEQUENCE [LARGE SCALE GENOMIC DNA]</scope>
    <source>
        <strain evidence="6 7">DSM 14400</strain>
    </source>
</reference>
<dbReference type="FunFam" id="1.10.10.10:FF:000001">
    <property type="entry name" value="LysR family transcriptional regulator"/>
    <property type="match status" value="1"/>
</dbReference>
<keyword evidence="2" id="KW-0805">Transcription regulation</keyword>
<accession>A0A1D8USC8</accession>
<dbReference type="Pfam" id="PF00126">
    <property type="entry name" value="HTH_1"/>
    <property type="match status" value="1"/>
</dbReference>
<dbReference type="PANTHER" id="PTHR30537">
    <property type="entry name" value="HTH-TYPE TRANSCRIPTIONAL REGULATOR"/>
    <property type="match status" value="1"/>
</dbReference>
<dbReference type="OrthoDB" id="9812435at2"/>
<dbReference type="RefSeq" id="WP_070402288.1">
    <property type="nucleotide sequence ID" value="NZ_BJVW01000031.1"/>
</dbReference>
<organism evidence="6 7">
    <name type="scientific">Kozakia baliensis</name>
    <dbReference type="NCBI Taxonomy" id="153496"/>
    <lineage>
        <taxon>Bacteria</taxon>
        <taxon>Pseudomonadati</taxon>
        <taxon>Pseudomonadota</taxon>
        <taxon>Alphaproteobacteria</taxon>
        <taxon>Acetobacterales</taxon>
        <taxon>Acetobacteraceae</taxon>
        <taxon>Kozakia</taxon>
    </lineage>
</organism>
<evidence type="ECO:0000313" key="7">
    <source>
        <dbReference type="Proteomes" id="UP000179145"/>
    </source>
</evidence>
<dbReference type="InterPro" id="IPR005119">
    <property type="entry name" value="LysR_subst-bd"/>
</dbReference>
<name>A0A1D8USC8_9PROT</name>
<dbReference type="InterPro" id="IPR000847">
    <property type="entry name" value="LysR_HTH_N"/>
</dbReference>
<keyword evidence="7" id="KW-1185">Reference proteome</keyword>
<proteinExistence type="inferred from homology"/>
<dbReference type="GO" id="GO:0006351">
    <property type="term" value="P:DNA-templated transcription"/>
    <property type="evidence" value="ECO:0007669"/>
    <property type="project" value="TreeGrafter"/>
</dbReference>
<dbReference type="SUPFAM" id="SSF53850">
    <property type="entry name" value="Periplasmic binding protein-like II"/>
    <property type="match status" value="1"/>
</dbReference>
<dbReference type="GO" id="GO:0043565">
    <property type="term" value="F:sequence-specific DNA binding"/>
    <property type="evidence" value="ECO:0007669"/>
    <property type="project" value="TreeGrafter"/>
</dbReference>
<evidence type="ECO:0000313" key="6">
    <source>
        <dbReference type="EMBL" id="AOX16540.1"/>
    </source>
</evidence>
<keyword evidence="4" id="KW-0804">Transcription</keyword>
<evidence type="ECO:0000256" key="2">
    <source>
        <dbReference type="ARBA" id="ARBA00023015"/>
    </source>
</evidence>
<evidence type="ECO:0000256" key="1">
    <source>
        <dbReference type="ARBA" id="ARBA00009437"/>
    </source>
</evidence>
<dbReference type="Gene3D" id="1.10.10.10">
    <property type="entry name" value="Winged helix-like DNA-binding domain superfamily/Winged helix DNA-binding domain"/>
    <property type="match status" value="1"/>
</dbReference>
<dbReference type="KEGG" id="kba:A0U89_04710"/>